<keyword evidence="7 12" id="KW-0482">Metalloprotease</keyword>
<sequence>MSHLSKKIIGGLLCLLAGSQLPAQNKPAGALPDHCGSSRAMKTLYQQHPAAQKTAARLEAFTKQFATRLQQPKTAQDAVPNTYVIPVVFHVNDAANPYKVTLEQVRSAIDILNQDYNLLNGDRTLLDPRFAGLAANLRITFRLAEIDPQGNPTSGITYHLNDFDGRSPDGYGTDVKSVSYWPGEKYLNIWIVSEVEEKGVYNNSGWSFLPDDWVANNHLDGIVYNWRYLGAPGVGSSQNGEPNMKRVLTHEIGHFLNLSHTFEGGCVAPGDYVDDTPPTQSNYGNCNVNANWCGSIANVENYMDYSACARMFTTGQKNRMWAALNSHVAQRSNLWSAANLAATLLPDNSKRIVPGFSVFMEDEINNGSITVTDTLRAFGGARFAVSNGNLIAGTHYTIQNIPAGLTAAIRILNDTTAAFTLSGQALQHDTINNTDNLKLTFLNPAIQGGTSNLLASVFTLGVRFLKPYKIIYNNIPDIVINPSNIWKYFTLDGLNVEYGAWLNNGKLRFETYEKAAVCEGTSRNISPLAAGTIIGASSNFVNGGAHPNQHDIYSSTYTQWAGKTAFIGIKFDLNGKPRYGWMRVTVAADGSGYTLKDYAWSEAPNGNIIAGDPGTPTLSWSRTGFRENQLNDGQLTDTAEVSPLGTTFAISSGNLVPNTHYTVSNLPAGISLQLKAVNNTTVSVAFSGKASSHTAANNTTATIHLLPALFTGGQTAVNATQPLSIRFRNPYQIEYVDVNDTLHTANATNTWYKFWINNLEDAPFGVWYNGGQLQFETYTQPMVCASDKNISLLAPNTMISDTSHLVAGGAYPNEHALYTSSYTTWKGKTGYAGFSFFTEGDRLYGWFRFKVNDNGTGYTLMDYAYNSKPGDSIRAGQTSTPTDTAVTPQEYCPASTALNYNSITRVRLGNLDNNSLWDGYRNFTNLSANLTTGQSYQLTINLGIEYWPDISVAAWIDWNGDKVLNDTTEKIYVKRGTGPFTQTITVPANAKTGNTLLRVRMGYGSNVKPCGVDNYQGEVEDYTVKISSSSSSTLTLLPHETTGQTGLTATSPFTNQIYLQYAAVANGPVLIRLYDLRGSLIKQQPQTVQKGANVLSLQHLSDLLPGLYIIDVQQGNKHVTTKVIK</sequence>
<organism evidence="12 13">
    <name type="scientific">Chitinophaga nivalis</name>
    <dbReference type="NCBI Taxonomy" id="2991709"/>
    <lineage>
        <taxon>Bacteria</taxon>
        <taxon>Pseudomonadati</taxon>
        <taxon>Bacteroidota</taxon>
        <taxon>Chitinophagia</taxon>
        <taxon>Chitinophagales</taxon>
        <taxon>Chitinophagaceae</taxon>
        <taxon>Chitinophaga</taxon>
    </lineage>
</organism>
<comment type="caution">
    <text evidence="12">The sequence shown here is derived from an EMBL/GenBank/DDBJ whole genome shotgun (WGS) entry which is preliminary data.</text>
</comment>
<proteinExistence type="inferred from homology"/>
<comment type="similarity">
    <text evidence="1">Belongs to the peptidase M43B family.</text>
</comment>
<evidence type="ECO:0000259" key="11">
    <source>
        <dbReference type="Pfam" id="PF20009"/>
    </source>
</evidence>
<evidence type="ECO:0000256" key="1">
    <source>
        <dbReference type="ARBA" id="ARBA00008721"/>
    </source>
</evidence>
<evidence type="ECO:0000313" key="12">
    <source>
        <dbReference type="EMBL" id="MCW3485210.1"/>
    </source>
</evidence>
<dbReference type="Gene3D" id="3.40.390.10">
    <property type="entry name" value="Collagenase (Catalytic Domain)"/>
    <property type="match status" value="1"/>
</dbReference>
<feature type="chain" id="PRO_5045564112" evidence="9">
    <location>
        <begin position="24"/>
        <end position="1125"/>
    </location>
</feature>
<name>A0ABT3IML3_9BACT</name>
<keyword evidence="6" id="KW-0862">Zinc</keyword>
<evidence type="ECO:0000256" key="4">
    <source>
        <dbReference type="ARBA" id="ARBA00022729"/>
    </source>
</evidence>
<dbReference type="GO" id="GO:0008237">
    <property type="term" value="F:metallopeptidase activity"/>
    <property type="evidence" value="ECO:0007669"/>
    <property type="project" value="UniProtKB-KW"/>
</dbReference>
<keyword evidence="5" id="KW-0378">Hydrolase</keyword>
<protein>
    <submittedName>
        <fullName evidence="12">Zinc-dependent metalloprotease</fullName>
    </submittedName>
</protein>
<dbReference type="EMBL" id="JAPDNS010000001">
    <property type="protein sequence ID" value="MCW3485210.1"/>
    <property type="molecule type" value="Genomic_DNA"/>
</dbReference>
<evidence type="ECO:0000256" key="6">
    <source>
        <dbReference type="ARBA" id="ARBA00022833"/>
    </source>
</evidence>
<keyword evidence="8" id="KW-1015">Disulfide bond</keyword>
<evidence type="ECO:0000256" key="3">
    <source>
        <dbReference type="ARBA" id="ARBA00022723"/>
    </source>
</evidence>
<reference evidence="12 13" key="1">
    <citation type="submission" date="2022-10" db="EMBL/GenBank/DDBJ databases">
        <title>Chitinophaga nivalis PC15 sp. nov., isolated from Pyeongchang county, South Korea.</title>
        <authorList>
            <person name="Trinh H.N."/>
        </authorList>
    </citation>
    <scope>NUCLEOTIDE SEQUENCE [LARGE SCALE GENOMIC DNA]</scope>
    <source>
        <strain evidence="12 13">PC14</strain>
    </source>
</reference>
<feature type="domain" description="Peptidase M43 pregnancy-associated plasma-A" evidence="10">
    <location>
        <begin position="179"/>
        <end position="324"/>
    </location>
</feature>
<evidence type="ECO:0000256" key="2">
    <source>
        <dbReference type="ARBA" id="ARBA00022670"/>
    </source>
</evidence>
<dbReference type="InterPro" id="IPR045474">
    <property type="entry name" value="GEVED"/>
</dbReference>
<evidence type="ECO:0000259" key="10">
    <source>
        <dbReference type="Pfam" id="PF05572"/>
    </source>
</evidence>
<feature type="domain" description="GEVED" evidence="11">
    <location>
        <begin position="952"/>
        <end position="1024"/>
    </location>
</feature>
<dbReference type="Pfam" id="PF05572">
    <property type="entry name" value="Peptidase_M43"/>
    <property type="match status" value="1"/>
</dbReference>
<keyword evidence="13" id="KW-1185">Reference proteome</keyword>
<dbReference type="RefSeq" id="WP_264731367.1">
    <property type="nucleotide sequence ID" value="NZ_JAPDNR010000001.1"/>
</dbReference>
<evidence type="ECO:0000313" key="13">
    <source>
        <dbReference type="Proteomes" id="UP001207742"/>
    </source>
</evidence>
<accession>A0ABT3IML3</accession>
<keyword evidence="2" id="KW-0645">Protease</keyword>
<dbReference type="SUPFAM" id="SSF55486">
    <property type="entry name" value="Metalloproteases ('zincins'), catalytic domain"/>
    <property type="match status" value="1"/>
</dbReference>
<gene>
    <name evidence="12" type="ORF">OL497_14975</name>
</gene>
<dbReference type="Proteomes" id="UP001207742">
    <property type="component" value="Unassembled WGS sequence"/>
</dbReference>
<dbReference type="InterPro" id="IPR026444">
    <property type="entry name" value="Secre_tail"/>
</dbReference>
<evidence type="ECO:0000256" key="9">
    <source>
        <dbReference type="SAM" id="SignalP"/>
    </source>
</evidence>
<dbReference type="PANTHER" id="PTHR47466:SF1">
    <property type="entry name" value="METALLOPROTEASE MEP1 (AFU_ORTHOLOGUE AFUA_1G07730)-RELATED"/>
    <property type="match status" value="1"/>
</dbReference>
<evidence type="ECO:0000256" key="8">
    <source>
        <dbReference type="ARBA" id="ARBA00023157"/>
    </source>
</evidence>
<dbReference type="InterPro" id="IPR008754">
    <property type="entry name" value="Peptidase_M43"/>
</dbReference>
<dbReference type="PANTHER" id="PTHR47466">
    <property type="match status" value="1"/>
</dbReference>
<keyword evidence="3" id="KW-0479">Metal-binding</keyword>
<evidence type="ECO:0000256" key="7">
    <source>
        <dbReference type="ARBA" id="ARBA00023049"/>
    </source>
</evidence>
<evidence type="ECO:0000256" key="5">
    <source>
        <dbReference type="ARBA" id="ARBA00022801"/>
    </source>
</evidence>
<feature type="signal peptide" evidence="9">
    <location>
        <begin position="1"/>
        <end position="23"/>
    </location>
</feature>
<dbReference type="NCBIfam" id="TIGR04183">
    <property type="entry name" value="Por_Secre_tail"/>
    <property type="match status" value="1"/>
</dbReference>
<dbReference type="Pfam" id="PF20009">
    <property type="entry name" value="GEVED"/>
    <property type="match status" value="1"/>
</dbReference>
<dbReference type="InterPro" id="IPR024079">
    <property type="entry name" value="MetalloPept_cat_dom_sf"/>
</dbReference>
<keyword evidence="4 9" id="KW-0732">Signal</keyword>